<keyword evidence="3" id="KW-1185">Reference proteome</keyword>
<gene>
    <name evidence="2" type="ORF">G7B40_037805</name>
</gene>
<comment type="caution">
    <text evidence="2">The sequence shown here is derived from an EMBL/GenBank/DDBJ whole genome shotgun (WGS) entry which is preliminary data.</text>
</comment>
<proteinExistence type="predicted"/>
<keyword evidence="1" id="KW-1133">Transmembrane helix</keyword>
<reference evidence="3" key="1">
    <citation type="journal article" date="2021" name="Science">
        <title>Hunting the eagle killer: A cyanobacterial neurotoxin causes vacuolar myelinopathy.</title>
        <authorList>
            <person name="Breinlinger S."/>
            <person name="Phillips T.J."/>
            <person name="Haram B.N."/>
            <person name="Mares J."/>
            <person name="Martinez Yerena J.A."/>
            <person name="Hrouzek P."/>
            <person name="Sobotka R."/>
            <person name="Henderson W.M."/>
            <person name="Schmieder P."/>
            <person name="Williams S.M."/>
            <person name="Lauderdale J.D."/>
            <person name="Wilde H.D."/>
            <person name="Gerrin W."/>
            <person name="Kust A."/>
            <person name="Washington J.W."/>
            <person name="Wagner C."/>
            <person name="Geier B."/>
            <person name="Liebeke M."/>
            <person name="Enke H."/>
            <person name="Niedermeyer T.H.J."/>
            <person name="Wilde S.B."/>
        </authorList>
    </citation>
    <scope>NUCLEOTIDE SEQUENCE [LARGE SCALE GENOMIC DNA]</scope>
    <source>
        <strain evidence="3">Thurmond2011</strain>
    </source>
</reference>
<name>A0AAP5IGL8_9CYAN</name>
<accession>A0AAP5IGL8</accession>
<dbReference type="RefSeq" id="WP_208340658.1">
    <property type="nucleotide sequence ID" value="NZ_CAWQFN010000717.1"/>
</dbReference>
<evidence type="ECO:0000313" key="2">
    <source>
        <dbReference type="EMBL" id="MDR9900264.1"/>
    </source>
</evidence>
<feature type="transmembrane region" description="Helical" evidence="1">
    <location>
        <begin position="20"/>
        <end position="41"/>
    </location>
</feature>
<dbReference type="Proteomes" id="UP000667802">
    <property type="component" value="Unassembled WGS sequence"/>
</dbReference>
<organism evidence="2 3">
    <name type="scientific">Aetokthonos hydrillicola Thurmond2011</name>
    <dbReference type="NCBI Taxonomy" id="2712845"/>
    <lineage>
        <taxon>Bacteria</taxon>
        <taxon>Bacillati</taxon>
        <taxon>Cyanobacteriota</taxon>
        <taxon>Cyanophyceae</taxon>
        <taxon>Nostocales</taxon>
        <taxon>Hapalosiphonaceae</taxon>
        <taxon>Aetokthonos</taxon>
    </lineage>
</organism>
<evidence type="ECO:0000256" key="1">
    <source>
        <dbReference type="SAM" id="Phobius"/>
    </source>
</evidence>
<dbReference type="AlphaFoldDB" id="A0AAP5IGL8"/>
<dbReference type="EMBL" id="JAALHA020000032">
    <property type="protein sequence ID" value="MDR9900264.1"/>
    <property type="molecule type" value="Genomic_DNA"/>
</dbReference>
<keyword evidence="1" id="KW-0812">Transmembrane</keyword>
<sequence>MLTIWNDFLSYLQNYRLMGLSGAKSLLSSLLIISVFLNGCLKFGENYIYTDGQPAPIAVIEKWIGAPLPSSYSDLKYKIINDAPDKHVEIAVKVQQSYYEAVIKNLVRDNNSVKSKILYLNTGNNPNTFMKPPSADTPVWTSKEGFYHKYIWYQDSILYVSYAEG</sequence>
<keyword evidence="1" id="KW-0472">Membrane</keyword>
<evidence type="ECO:0000313" key="3">
    <source>
        <dbReference type="Proteomes" id="UP000667802"/>
    </source>
</evidence>
<protein>
    <submittedName>
        <fullName evidence="2">Uncharacterized protein</fullName>
    </submittedName>
</protein>